<dbReference type="AlphaFoldDB" id="A0A0R1FAD1"/>
<dbReference type="EMBL" id="AZCN01000011">
    <property type="protein sequence ID" value="KRK18630.1"/>
    <property type="molecule type" value="Genomic_DNA"/>
</dbReference>
<sequence>MQDVSSSKYVQEVEILRQRFATLPAATQRLDGIRRNIMRLAQGKLPQQLPNLILPEAVLVEWALAQPQQDFTQSADEFQRLDRCLQDYRGFLQDEFGFWGQITQAAAAVIARLPGKRYLEVMAGNGYLSYGLRQFKQQVYATDSLGWVAENETGKQQLTPIEQLDALAAYRKYRHQIDYVLMVWSPDGVPIDWQLLQLMRQDTPQIPLLCIGERNGCTNSAAFWQHAYFQQNEQVATLNSYFPTLDLVQEQLFWIR</sequence>
<dbReference type="PATRIC" id="fig|913848.6.peg.229"/>
<dbReference type="GO" id="GO:0032259">
    <property type="term" value="P:methylation"/>
    <property type="evidence" value="ECO:0007669"/>
    <property type="project" value="UniProtKB-KW"/>
</dbReference>
<dbReference type="GO" id="GO:0008168">
    <property type="term" value="F:methyltransferase activity"/>
    <property type="evidence" value="ECO:0007669"/>
    <property type="project" value="UniProtKB-KW"/>
</dbReference>
<name>A0A0R1FAD1_9LACO</name>
<reference evidence="1 2" key="1">
    <citation type="journal article" date="2015" name="Genome Announc.">
        <title>Expanding the biotechnology potential of lactobacilli through comparative genomics of 213 strains and associated genera.</title>
        <authorList>
            <person name="Sun Z."/>
            <person name="Harris H.M."/>
            <person name="McCann A."/>
            <person name="Guo C."/>
            <person name="Argimon S."/>
            <person name="Zhang W."/>
            <person name="Yang X."/>
            <person name="Jeffery I.B."/>
            <person name="Cooney J.C."/>
            <person name="Kagawa T.F."/>
            <person name="Liu W."/>
            <person name="Song Y."/>
            <person name="Salvetti E."/>
            <person name="Wrobel A."/>
            <person name="Rasinkangas P."/>
            <person name="Parkhill J."/>
            <person name="Rea M.C."/>
            <person name="O'Sullivan O."/>
            <person name="Ritari J."/>
            <person name="Douillard F.P."/>
            <person name="Paul Ross R."/>
            <person name="Yang R."/>
            <person name="Briner A.E."/>
            <person name="Felis G.E."/>
            <person name="de Vos W.M."/>
            <person name="Barrangou R."/>
            <person name="Klaenhammer T.R."/>
            <person name="Caufield P.W."/>
            <person name="Cui Y."/>
            <person name="Zhang H."/>
            <person name="O'Toole P.W."/>
        </authorList>
    </citation>
    <scope>NUCLEOTIDE SEQUENCE [LARGE SCALE GENOMIC DNA]</scope>
    <source>
        <strain evidence="1 2">DSM 20001</strain>
    </source>
</reference>
<organism evidence="1 2">
    <name type="scientific">Loigolactobacillus coryniformis subsp. coryniformis KCTC 3167 = DSM 20001</name>
    <dbReference type="NCBI Taxonomy" id="913848"/>
    <lineage>
        <taxon>Bacteria</taxon>
        <taxon>Bacillati</taxon>
        <taxon>Bacillota</taxon>
        <taxon>Bacilli</taxon>
        <taxon>Lactobacillales</taxon>
        <taxon>Lactobacillaceae</taxon>
        <taxon>Loigolactobacillus</taxon>
    </lineage>
</organism>
<dbReference type="Proteomes" id="UP000051181">
    <property type="component" value="Unassembled WGS sequence"/>
</dbReference>
<dbReference type="InterPro" id="IPR029063">
    <property type="entry name" value="SAM-dependent_MTases_sf"/>
</dbReference>
<keyword evidence="1" id="KW-0808">Transferase</keyword>
<keyword evidence="1" id="KW-0489">Methyltransferase</keyword>
<evidence type="ECO:0000313" key="2">
    <source>
        <dbReference type="Proteomes" id="UP000051181"/>
    </source>
</evidence>
<evidence type="ECO:0000313" key="1">
    <source>
        <dbReference type="EMBL" id="KRK18630.1"/>
    </source>
</evidence>
<gene>
    <name evidence="1" type="ORF">FD22_GL000233</name>
</gene>
<comment type="caution">
    <text evidence="1">The sequence shown here is derived from an EMBL/GenBank/DDBJ whole genome shotgun (WGS) entry which is preliminary data.</text>
</comment>
<proteinExistence type="predicted"/>
<accession>A0A0R1FAD1</accession>
<dbReference type="RefSeq" id="WP_010011187.1">
    <property type="nucleotide sequence ID" value="NZ_AZCN01000011.1"/>
</dbReference>
<dbReference type="GeneID" id="65917177"/>
<protein>
    <submittedName>
        <fullName evidence="1">SAM-dependent methyltransferase</fullName>
    </submittedName>
</protein>
<dbReference type="SUPFAM" id="SSF53335">
    <property type="entry name" value="S-adenosyl-L-methionine-dependent methyltransferases"/>
    <property type="match status" value="1"/>
</dbReference>
<dbReference type="eggNOG" id="ENOG5032Y99">
    <property type="taxonomic scope" value="Bacteria"/>
</dbReference>